<comment type="subcellular location">
    <subcellularLocation>
        <location evidence="1 7">Cell membrane</location>
        <topology evidence="1 7">Multi-pass membrane protein</topology>
    </subcellularLocation>
</comment>
<dbReference type="SUPFAM" id="SSF103481">
    <property type="entry name" value="Multidrug resistance efflux transporter EmrE"/>
    <property type="match status" value="1"/>
</dbReference>
<keyword evidence="2" id="KW-0813">Transport</keyword>
<dbReference type="Gene3D" id="1.10.3730.20">
    <property type="match status" value="1"/>
</dbReference>
<evidence type="ECO:0000256" key="4">
    <source>
        <dbReference type="ARBA" id="ARBA00022692"/>
    </source>
</evidence>
<evidence type="ECO:0000256" key="2">
    <source>
        <dbReference type="ARBA" id="ARBA00022448"/>
    </source>
</evidence>
<dbReference type="AlphaFoldDB" id="A0A1L6RD92"/>
<keyword evidence="5 8" id="KW-1133">Transmembrane helix</keyword>
<sequence length="104" mass="11444">MSWTNLVIAGFFEVFWAATMKMSNGFSKLGFSILTILGMVLSFFFLSQATKHLNLSIAYPVWTGIGAVGSIIIGVIIFKDQLSIATWFFVLLLLIGIIGIKFTS</sequence>
<dbReference type="EMBL" id="CP014332">
    <property type="protein sequence ID" value="APS42496.1"/>
    <property type="molecule type" value="Genomic_DNA"/>
</dbReference>
<reference evidence="9 10" key="1">
    <citation type="submission" date="2016-02" db="EMBL/GenBank/DDBJ databases">
        <title>Complete Genome Sequence of Weissella jogaejeotgali FOL01.</title>
        <authorList>
            <person name="Lee J.-H."/>
            <person name="Ku H.-J."/>
        </authorList>
    </citation>
    <scope>NUCLEOTIDE SEQUENCE [LARGE SCALE GENOMIC DNA]</scope>
    <source>
        <strain evidence="9 10">FOL01</strain>
    </source>
</reference>
<evidence type="ECO:0000256" key="6">
    <source>
        <dbReference type="ARBA" id="ARBA00023136"/>
    </source>
</evidence>
<evidence type="ECO:0000256" key="1">
    <source>
        <dbReference type="ARBA" id="ARBA00004651"/>
    </source>
</evidence>
<protein>
    <submittedName>
        <fullName evidence="9">Quaternary ammonium compound-resistance protein SugE</fullName>
    </submittedName>
</protein>
<dbReference type="PANTHER" id="PTHR30561:SF0">
    <property type="entry name" value="GUANIDINIUM EXPORTER"/>
    <property type="match status" value="1"/>
</dbReference>
<dbReference type="OrthoDB" id="21828at2"/>
<keyword evidence="4 7" id="KW-0812">Transmembrane</keyword>
<evidence type="ECO:0000256" key="8">
    <source>
        <dbReference type="SAM" id="Phobius"/>
    </source>
</evidence>
<dbReference type="STRING" id="1631871.FOL01_1637"/>
<dbReference type="RefSeq" id="WP_075270236.1">
    <property type="nucleotide sequence ID" value="NZ_CP014332.1"/>
</dbReference>
<proteinExistence type="inferred from homology"/>
<organism evidence="9 10">
    <name type="scientific">Weissella jogaejeotgali</name>
    <dbReference type="NCBI Taxonomy" id="1631871"/>
    <lineage>
        <taxon>Bacteria</taxon>
        <taxon>Bacillati</taxon>
        <taxon>Bacillota</taxon>
        <taxon>Bacilli</taxon>
        <taxon>Lactobacillales</taxon>
        <taxon>Lactobacillaceae</taxon>
        <taxon>Weissella</taxon>
    </lineage>
</organism>
<dbReference type="Proteomes" id="UP000185473">
    <property type="component" value="Chromosome"/>
</dbReference>
<feature type="transmembrane region" description="Helical" evidence="8">
    <location>
        <begin position="59"/>
        <end position="78"/>
    </location>
</feature>
<feature type="transmembrane region" description="Helical" evidence="8">
    <location>
        <begin position="84"/>
        <end position="103"/>
    </location>
</feature>
<dbReference type="InterPro" id="IPR037185">
    <property type="entry name" value="EmrE-like"/>
</dbReference>
<evidence type="ECO:0000256" key="3">
    <source>
        <dbReference type="ARBA" id="ARBA00022475"/>
    </source>
</evidence>
<dbReference type="GO" id="GO:0005886">
    <property type="term" value="C:plasma membrane"/>
    <property type="evidence" value="ECO:0007669"/>
    <property type="project" value="UniProtKB-SubCell"/>
</dbReference>
<dbReference type="InterPro" id="IPR045324">
    <property type="entry name" value="Small_multidrug_res"/>
</dbReference>
<accession>A0A1L6RD92</accession>
<dbReference type="Pfam" id="PF00893">
    <property type="entry name" value="Multi_Drug_Res"/>
    <property type="match status" value="1"/>
</dbReference>
<evidence type="ECO:0000256" key="7">
    <source>
        <dbReference type="RuleBase" id="RU003942"/>
    </source>
</evidence>
<keyword evidence="10" id="KW-1185">Reference proteome</keyword>
<dbReference type="FunFam" id="1.10.3730.20:FF:000001">
    <property type="entry name" value="Quaternary ammonium compound resistance transporter SugE"/>
    <property type="match status" value="1"/>
</dbReference>
<evidence type="ECO:0000313" key="10">
    <source>
        <dbReference type="Proteomes" id="UP000185473"/>
    </source>
</evidence>
<dbReference type="GO" id="GO:0022857">
    <property type="term" value="F:transmembrane transporter activity"/>
    <property type="evidence" value="ECO:0007669"/>
    <property type="project" value="InterPro"/>
</dbReference>
<dbReference type="PANTHER" id="PTHR30561">
    <property type="entry name" value="SMR FAMILY PROTON-DEPENDENT DRUG EFFLUX TRANSPORTER SUGE"/>
    <property type="match status" value="1"/>
</dbReference>
<evidence type="ECO:0000256" key="5">
    <source>
        <dbReference type="ARBA" id="ARBA00022989"/>
    </source>
</evidence>
<feature type="transmembrane region" description="Helical" evidence="8">
    <location>
        <begin position="29"/>
        <end position="47"/>
    </location>
</feature>
<keyword evidence="6 8" id="KW-0472">Membrane</keyword>
<comment type="similarity">
    <text evidence="7">Belongs to the drug/metabolite transporter (DMT) superfamily. Small multidrug resistance (SMR) (TC 2.A.7.1) family.</text>
</comment>
<name>A0A1L6RD92_9LACO</name>
<evidence type="ECO:0000313" key="9">
    <source>
        <dbReference type="EMBL" id="APS42496.1"/>
    </source>
</evidence>
<dbReference type="InterPro" id="IPR000390">
    <property type="entry name" value="Small_drug/metabolite_transptr"/>
</dbReference>
<gene>
    <name evidence="9" type="ORF">FOL01_1637</name>
</gene>
<keyword evidence="3" id="KW-1003">Cell membrane</keyword>
<dbReference type="KEGG" id="wjo:FOL01_1637"/>